<sequence length="341" mass="37238">MDQPPILEARDLKAYYITEAFGVRRTVKAVDGVSLAIRPGEIYGIAGESGCGKSTLLKMLLGEFEPPLTPVEGSVTYDFGEGQHDALDMSEGEVTATRWSRVSYVPQGSMHVLNPVRRIGDTFHDFISTHQPMSRRQTNERVAAYLAEFGLREGVLRAFPHQLSGGMRQRVTIALATILSPKLIFADEPTTALDVVVQRGVIQLLKRIQRDHGSTLVLITHDMGVQANLADRIAVLYAGKLVEEADTRTIFKAPRHPYTQHLIGSLPTLEDKVARVSLPGRPPALDDPPSGCRFHPRCPYAMEVCKTIVPPLVTLEGGHRAACHLITGETDHAAATSPALA</sequence>
<protein>
    <submittedName>
        <fullName evidence="7">ABC transporter</fullName>
    </submittedName>
</protein>
<dbReference type="GO" id="GO:0016887">
    <property type="term" value="F:ATP hydrolysis activity"/>
    <property type="evidence" value="ECO:0007669"/>
    <property type="project" value="InterPro"/>
</dbReference>
<dbReference type="Gene3D" id="3.40.50.300">
    <property type="entry name" value="P-loop containing nucleotide triphosphate hydrolases"/>
    <property type="match status" value="1"/>
</dbReference>
<dbReference type="GO" id="GO:0015833">
    <property type="term" value="P:peptide transport"/>
    <property type="evidence" value="ECO:0007669"/>
    <property type="project" value="InterPro"/>
</dbReference>
<dbReference type="SUPFAM" id="SSF52540">
    <property type="entry name" value="P-loop containing nucleoside triphosphate hydrolases"/>
    <property type="match status" value="1"/>
</dbReference>
<dbReference type="EMBL" id="JZEX01000060">
    <property type="protein sequence ID" value="KKB12674.1"/>
    <property type="molecule type" value="Genomic_DNA"/>
</dbReference>
<dbReference type="InterPro" id="IPR003593">
    <property type="entry name" value="AAA+_ATPase"/>
</dbReference>
<evidence type="ECO:0000256" key="1">
    <source>
        <dbReference type="ARBA" id="ARBA00004417"/>
    </source>
</evidence>
<organism evidence="7 8">
    <name type="scientific">Devosia geojensis</name>
    <dbReference type="NCBI Taxonomy" id="443610"/>
    <lineage>
        <taxon>Bacteria</taxon>
        <taxon>Pseudomonadati</taxon>
        <taxon>Pseudomonadota</taxon>
        <taxon>Alphaproteobacteria</taxon>
        <taxon>Hyphomicrobiales</taxon>
        <taxon>Devosiaceae</taxon>
        <taxon>Devosia</taxon>
    </lineage>
</organism>
<dbReference type="PANTHER" id="PTHR43067">
    <property type="entry name" value="OLIGOPEPTIDE/DIPEPTIDE ABC TRANSPORTER, ATPASE SUBUNIT"/>
    <property type="match status" value="1"/>
</dbReference>
<dbReference type="PATRIC" id="fig|443610.3.peg.3741"/>
<feature type="domain" description="ABC transporter" evidence="6">
    <location>
        <begin position="12"/>
        <end position="263"/>
    </location>
</feature>
<reference evidence="7 8" key="1">
    <citation type="submission" date="2015-03" db="EMBL/GenBank/DDBJ databases">
        <authorList>
            <person name="Hassan Y.I."/>
            <person name="Lepp D."/>
            <person name="Li X.-Z."/>
            <person name="Zhou T."/>
        </authorList>
    </citation>
    <scope>NUCLEOTIDE SEQUENCE [LARGE SCALE GENOMIC DNA]</scope>
    <source>
        <strain evidence="7 8">BD-c194</strain>
    </source>
</reference>
<dbReference type="STRING" id="443610.VE25_05945"/>
<dbReference type="PANTHER" id="PTHR43067:SF2">
    <property type="entry name" value="OLIGOPEPTIDE ABC TRANSPORTER, ATP-BINDING PROTEIN"/>
    <property type="match status" value="1"/>
</dbReference>
<accession>A0A0F5FUZ2</accession>
<dbReference type="NCBIfam" id="TIGR01727">
    <property type="entry name" value="oligo_HPY"/>
    <property type="match status" value="1"/>
</dbReference>
<dbReference type="GO" id="GO:0005524">
    <property type="term" value="F:ATP binding"/>
    <property type="evidence" value="ECO:0007669"/>
    <property type="project" value="UniProtKB-KW"/>
</dbReference>
<dbReference type="GO" id="GO:0055085">
    <property type="term" value="P:transmembrane transport"/>
    <property type="evidence" value="ECO:0007669"/>
    <property type="project" value="UniProtKB-ARBA"/>
</dbReference>
<evidence type="ECO:0000256" key="3">
    <source>
        <dbReference type="ARBA" id="ARBA00022448"/>
    </source>
</evidence>
<dbReference type="PROSITE" id="PS50893">
    <property type="entry name" value="ABC_TRANSPORTER_2"/>
    <property type="match status" value="1"/>
</dbReference>
<evidence type="ECO:0000259" key="6">
    <source>
        <dbReference type="PROSITE" id="PS50893"/>
    </source>
</evidence>
<evidence type="ECO:0000313" key="7">
    <source>
        <dbReference type="EMBL" id="KKB12674.1"/>
    </source>
</evidence>
<keyword evidence="3" id="KW-0813">Transport</keyword>
<evidence type="ECO:0000256" key="2">
    <source>
        <dbReference type="ARBA" id="ARBA00005417"/>
    </source>
</evidence>
<keyword evidence="8" id="KW-1185">Reference proteome</keyword>
<evidence type="ECO:0000313" key="8">
    <source>
        <dbReference type="Proteomes" id="UP000033632"/>
    </source>
</evidence>
<dbReference type="PROSITE" id="PS00211">
    <property type="entry name" value="ABC_TRANSPORTER_1"/>
    <property type="match status" value="1"/>
</dbReference>
<gene>
    <name evidence="7" type="ORF">VE25_05945</name>
</gene>
<comment type="similarity">
    <text evidence="2">Belongs to the ABC transporter superfamily.</text>
</comment>
<proteinExistence type="inferred from homology"/>
<dbReference type="InterPro" id="IPR013563">
    <property type="entry name" value="Oligopep_ABC_C"/>
</dbReference>
<dbReference type="InterPro" id="IPR017871">
    <property type="entry name" value="ABC_transporter-like_CS"/>
</dbReference>
<dbReference type="Pfam" id="PF00005">
    <property type="entry name" value="ABC_tran"/>
    <property type="match status" value="1"/>
</dbReference>
<dbReference type="OrthoDB" id="9815712at2"/>
<dbReference type="AlphaFoldDB" id="A0A0F5FUZ2"/>
<dbReference type="RefSeq" id="WP_046107680.1">
    <property type="nucleotide sequence ID" value="NZ_JZEX01000060.1"/>
</dbReference>
<name>A0A0F5FUZ2_9HYPH</name>
<keyword evidence="4" id="KW-0547">Nucleotide-binding</keyword>
<dbReference type="InterPro" id="IPR003439">
    <property type="entry name" value="ABC_transporter-like_ATP-bd"/>
</dbReference>
<dbReference type="CDD" id="cd03257">
    <property type="entry name" value="ABC_NikE_OppD_transporters"/>
    <property type="match status" value="1"/>
</dbReference>
<keyword evidence="5" id="KW-0067">ATP-binding</keyword>
<evidence type="ECO:0000256" key="4">
    <source>
        <dbReference type="ARBA" id="ARBA00022741"/>
    </source>
</evidence>
<dbReference type="Pfam" id="PF08352">
    <property type="entry name" value="oligo_HPY"/>
    <property type="match status" value="1"/>
</dbReference>
<dbReference type="InterPro" id="IPR027417">
    <property type="entry name" value="P-loop_NTPase"/>
</dbReference>
<comment type="subcellular location">
    <subcellularLocation>
        <location evidence="1">Cell inner membrane</location>
        <topology evidence="1">Peripheral membrane protein</topology>
    </subcellularLocation>
</comment>
<dbReference type="Proteomes" id="UP000033632">
    <property type="component" value="Unassembled WGS sequence"/>
</dbReference>
<dbReference type="FunFam" id="3.40.50.300:FF:000016">
    <property type="entry name" value="Oligopeptide ABC transporter ATP-binding component"/>
    <property type="match status" value="1"/>
</dbReference>
<evidence type="ECO:0000256" key="5">
    <source>
        <dbReference type="ARBA" id="ARBA00022840"/>
    </source>
</evidence>
<dbReference type="SMART" id="SM00382">
    <property type="entry name" value="AAA"/>
    <property type="match status" value="1"/>
</dbReference>
<dbReference type="GO" id="GO:0005886">
    <property type="term" value="C:plasma membrane"/>
    <property type="evidence" value="ECO:0007669"/>
    <property type="project" value="UniProtKB-SubCell"/>
</dbReference>
<comment type="caution">
    <text evidence="7">The sequence shown here is derived from an EMBL/GenBank/DDBJ whole genome shotgun (WGS) entry which is preliminary data.</text>
</comment>